<reference evidence="1 2" key="2">
    <citation type="submission" date="2020-06" db="EMBL/GenBank/DDBJ databases">
        <title>Complete Genome Sequence of Clostridium muelleri sp. nov. P21T, an Acid-Alcohol Producing Acetogen Isolated from Old Hay.</title>
        <authorList>
            <person name="Duncan K.E."/>
            <person name="Tanner R.S."/>
        </authorList>
    </citation>
    <scope>NUCLEOTIDE SEQUENCE [LARGE SCALE GENOMIC DNA]</scope>
    <source>
        <strain evidence="1 2">P21</strain>
    </source>
</reference>
<dbReference type="Proteomes" id="UP000537131">
    <property type="component" value="Unassembled WGS sequence"/>
</dbReference>
<dbReference type="RefSeq" id="WP_169299413.1">
    <property type="nucleotide sequence ID" value="NZ_JABBNI010000058.1"/>
</dbReference>
<evidence type="ECO:0000313" key="2">
    <source>
        <dbReference type="Proteomes" id="UP000537131"/>
    </source>
</evidence>
<comment type="caution">
    <text evidence="1">The sequence shown here is derived from an EMBL/GenBank/DDBJ whole genome shotgun (WGS) entry which is preliminary data.</text>
</comment>
<keyword evidence="2" id="KW-1185">Reference proteome</keyword>
<dbReference type="EMBL" id="JABBNI010000058">
    <property type="protein sequence ID" value="NMM64819.1"/>
    <property type="molecule type" value="Genomic_DNA"/>
</dbReference>
<accession>A0A7Y0EJW7</accession>
<organism evidence="1 2">
    <name type="scientific">Clostridium muellerianum</name>
    <dbReference type="NCBI Taxonomy" id="2716538"/>
    <lineage>
        <taxon>Bacteria</taxon>
        <taxon>Bacillati</taxon>
        <taxon>Bacillota</taxon>
        <taxon>Clostridia</taxon>
        <taxon>Eubacteriales</taxon>
        <taxon>Clostridiaceae</taxon>
        <taxon>Clostridium</taxon>
    </lineage>
</organism>
<protein>
    <submittedName>
        <fullName evidence="1">Uncharacterized protein</fullName>
    </submittedName>
</protein>
<gene>
    <name evidence="1" type="ORF">HBE96_19645</name>
</gene>
<dbReference type="AlphaFoldDB" id="A0A7Y0EJW7"/>
<sequence length="60" mass="7059">MNYKINMLNVNVTSMFLSFSLIRKSKFKLVKKMKENNANNSSENIFAVSFKVQVKKQNRQ</sequence>
<proteinExistence type="predicted"/>
<name>A0A7Y0EJW7_9CLOT</name>
<evidence type="ECO:0000313" key="1">
    <source>
        <dbReference type="EMBL" id="NMM64819.1"/>
    </source>
</evidence>
<reference evidence="1 2" key="1">
    <citation type="submission" date="2020-04" db="EMBL/GenBank/DDBJ databases">
        <authorList>
            <person name="Doyle D.A."/>
        </authorList>
    </citation>
    <scope>NUCLEOTIDE SEQUENCE [LARGE SCALE GENOMIC DNA]</scope>
    <source>
        <strain evidence="1 2">P21</strain>
    </source>
</reference>